<evidence type="ECO:0000259" key="4">
    <source>
        <dbReference type="Pfam" id="PF22624"/>
    </source>
</evidence>
<dbReference type="Gene3D" id="3.40.50.150">
    <property type="entry name" value="Vaccinia Virus protein VP39"/>
    <property type="match status" value="1"/>
</dbReference>
<dbReference type="OrthoDB" id="438102at2759"/>
<dbReference type="InterPro" id="IPR008278">
    <property type="entry name" value="4-PPantetheinyl_Trfase_dom"/>
</dbReference>
<keyword evidence="1" id="KW-0808">Transferase</keyword>
<dbReference type="Gene3D" id="3.90.470.20">
    <property type="entry name" value="4'-phosphopantetheinyl transferase domain"/>
    <property type="match status" value="2"/>
</dbReference>
<dbReference type="Pfam" id="PF01648">
    <property type="entry name" value="ACPS"/>
    <property type="match status" value="1"/>
</dbReference>
<evidence type="ECO:0000313" key="6">
    <source>
        <dbReference type="Proteomes" id="UP000649617"/>
    </source>
</evidence>
<dbReference type="InterPro" id="IPR052963">
    <property type="entry name" value="Pantetheine_PDE"/>
</dbReference>
<dbReference type="InterPro" id="IPR037143">
    <property type="entry name" value="4-PPantetheinyl_Trfase_dom_sf"/>
</dbReference>
<evidence type="ECO:0000256" key="1">
    <source>
        <dbReference type="ARBA" id="ARBA00022679"/>
    </source>
</evidence>
<reference evidence="5" key="1">
    <citation type="submission" date="2021-02" db="EMBL/GenBank/DDBJ databases">
        <authorList>
            <person name="Dougan E. K."/>
            <person name="Rhodes N."/>
            <person name="Thang M."/>
            <person name="Chan C."/>
        </authorList>
    </citation>
    <scope>NUCLEOTIDE SEQUENCE</scope>
</reference>
<feature type="domain" description="Methyltransferase" evidence="3">
    <location>
        <begin position="116"/>
        <end position="261"/>
    </location>
</feature>
<dbReference type="GO" id="GO:0000287">
    <property type="term" value="F:magnesium ion binding"/>
    <property type="evidence" value="ECO:0007669"/>
    <property type="project" value="InterPro"/>
</dbReference>
<dbReference type="Pfam" id="PF22624">
    <property type="entry name" value="AASDHPPT_N"/>
    <property type="match status" value="1"/>
</dbReference>
<accession>A0A812SEE5</accession>
<dbReference type="InterPro" id="IPR055066">
    <property type="entry name" value="AASDHPPT_N"/>
</dbReference>
<evidence type="ECO:0000313" key="5">
    <source>
        <dbReference type="EMBL" id="CAE7477636.1"/>
    </source>
</evidence>
<organism evidence="5 6">
    <name type="scientific">Symbiodinium pilosum</name>
    <name type="common">Dinoflagellate</name>
    <dbReference type="NCBI Taxonomy" id="2952"/>
    <lineage>
        <taxon>Eukaryota</taxon>
        <taxon>Sar</taxon>
        <taxon>Alveolata</taxon>
        <taxon>Dinophyceae</taxon>
        <taxon>Suessiales</taxon>
        <taxon>Symbiodiniaceae</taxon>
        <taxon>Symbiodinium</taxon>
    </lineage>
</organism>
<evidence type="ECO:0000259" key="2">
    <source>
        <dbReference type="Pfam" id="PF01648"/>
    </source>
</evidence>
<dbReference type="SUPFAM" id="SSF56214">
    <property type="entry name" value="4'-phosphopantetheinyl transferase"/>
    <property type="match status" value="2"/>
</dbReference>
<proteinExistence type="predicted"/>
<dbReference type="InterPro" id="IPR029063">
    <property type="entry name" value="SAM-dependent_MTases_sf"/>
</dbReference>
<dbReference type="GO" id="GO:0008897">
    <property type="term" value="F:holo-[acyl-carrier-protein] synthase activity"/>
    <property type="evidence" value="ECO:0007669"/>
    <property type="project" value="InterPro"/>
</dbReference>
<feature type="domain" description="4'-phosphopantetheinyl transferase N-terminal" evidence="4">
    <location>
        <begin position="815"/>
        <end position="894"/>
    </location>
</feature>
<dbReference type="EMBL" id="CAJNIZ010024514">
    <property type="protein sequence ID" value="CAE7477636.1"/>
    <property type="molecule type" value="Genomic_DNA"/>
</dbReference>
<dbReference type="InterPro" id="IPR029052">
    <property type="entry name" value="Metallo-depent_PP-like"/>
</dbReference>
<dbReference type="Proteomes" id="UP000649617">
    <property type="component" value="Unassembled WGS sequence"/>
</dbReference>
<keyword evidence="6" id="KW-1185">Reference proteome</keyword>
<dbReference type="SUPFAM" id="SSF56300">
    <property type="entry name" value="Metallo-dependent phosphatases"/>
    <property type="match status" value="1"/>
</dbReference>
<gene>
    <name evidence="5" type="ORF">SPIL2461_LOCUS12163</name>
</gene>
<protein>
    <recommendedName>
        <fullName evidence="7">4'-phosphopantetheinyl transferase domain-containing protein</fullName>
    </recommendedName>
</protein>
<evidence type="ECO:0000259" key="3">
    <source>
        <dbReference type="Pfam" id="PF13679"/>
    </source>
</evidence>
<dbReference type="SUPFAM" id="SSF53335">
    <property type="entry name" value="S-adenosyl-L-methionine-dependent methyltransferases"/>
    <property type="match status" value="1"/>
</dbReference>
<dbReference type="Pfam" id="PF13679">
    <property type="entry name" value="Methyltransf_32"/>
    <property type="match status" value="1"/>
</dbReference>
<dbReference type="PANTHER" id="PTHR36492:SF2">
    <property type="entry name" value="[ACYL-CARRIER-PROTEIN] PHOSPHODIESTERASE PPTH"/>
    <property type="match status" value="1"/>
</dbReference>
<name>A0A812SEE5_SYMPI</name>
<dbReference type="PANTHER" id="PTHR36492">
    <property type="match status" value="1"/>
</dbReference>
<sequence>MDVNYLRDVGLLEHVEAWDRVSSAPVDPELLKSLEAPDVCEAARSRWTPWGLAEQLRLLPVAALFPDLCSEVVEILQRWHRRFSLKTWSRIVKVTKGSAHQVPCVLKELNESAPVIAKVRKWVDSLPNDAPKACIVDLGAGFGFLSMFLAELLPPERVAKFFLLDMTYPNLGVGNSSGSTSIEHLHGWKIPMYTLKVDLKKKTTLNQLAARVFRAPVSEEDPRRAPVYACGIHLCNTLGIRAAQLFNENVDVRGFAFVPCCFPTSRHLTQDVIYQLGEHKFAAKDFLDAKKMPSNNDRFSRWAEHILEGIDPGSMGSKGIERHRLVRPRKGMFAQDIYIFAERPLEAPEEAQPKVHAAVDSTVDPNQRGSAVVIWAKYGHTDWKENFDHLARFPVQASAVAAFGVICAVLLLQVGPFKHDALLVAGDVSHASSSALGCCLSCGEGFQELVCLPKDLEVLKRTLELLLQRFAHVFFVLVAECHMRGLWPLLCTGQALRPGNHDVYVGTMPSSSKDCIECSLEKQDRLLEECTRMGVWTRPVRFASENLIIVPLLSWYHEEFDSEPDVPVWSAASARRQSRIALLGDEIECSWPEWLGSDAAARNLKLAEFFDAANDTQATEKAYPKTSSNVELVSFEEACASRKLGEQVVSMSHFLPRLELLPEKRFLYFPQLAKASGSRFLADRLARLRPTIHLFGHTHFAWDQTLEGVRFLQAALGSPSERQMRKRVLHLQGGVPTLLWRGTSTPLPAPRAALWSDYYARNPRAPLSPVPGPWLRFGRRRRKHRRPRQAGDGNMASAGSATVCLVWDLSEDPKEQLELLSSDERSRAESFSSEAARRRFVWMRASLRCMLAEHLGLDASGIKFEYGTHGKPSLATPLSAQRCSFSVSHSGEVGALLVFMPEEMNPGAAAPPVGIDLELHRPRPFHRLAKRFFASSEVAALDEVSSDPDEVLQRFFQMWTKKEAWLKTLGTGLAGGLQNLDCSTAGDVQAMVQVSEGIAKPTKYTVWASHPLAEQDRLVGRTCFGSAGLRVQNDAKYTWNTLMAAPNMQIPASIAPKLDGIGIGIVRVDDMEVLESVKDINGNVVAAVSSKELGVNFLTYGSSIIGAEYIQADYKDQAAFTGFAVQESIIFVNRSIRRALQLGLGAGVVANFLRAQKVQVDVVEISDAVLYLAEKHFGFNSCCKAVAGVCDPATGAAAECRAGHGTSEHSDARSFLFREATTRYDTVISDVFNGSNPGQMHSKEVFARLKEHWLQFSGILVVNFVGFHSGAASRVSHNLAATLRTVFSAVRCFRDQSLDDEPEKAANLVCFASDAPFRFDVPQTGDFKDPMPLSSFWVMKQFQAWEVLKPSSGMASGILEDAHNELVDVGTQKQVEQQLRAYAQTLIPGHVWQFLGIQT</sequence>
<evidence type="ECO:0008006" key="7">
    <source>
        <dbReference type="Google" id="ProtNLM"/>
    </source>
</evidence>
<comment type="caution">
    <text evidence="5">The sequence shown here is derived from an EMBL/GenBank/DDBJ whole genome shotgun (WGS) entry which is preliminary data.</text>
</comment>
<feature type="domain" description="4'-phosphopantetheinyl transferase" evidence="2">
    <location>
        <begin position="912"/>
        <end position="1003"/>
    </location>
</feature>
<dbReference type="InterPro" id="IPR025714">
    <property type="entry name" value="Methyltranfer_dom"/>
</dbReference>